<organism evidence="6 7">
    <name type="scientific">Streptomyces brevispora</name>
    <dbReference type="NCBI Taxonomy" id="887462"/>
    <lineage>
        <taxon>Bacteria</taxon>
        <taxon>Bacillati</taxon>
        <taxon>Actinomycetota</taxon>
        <taxon>Actinomycetes</taxon>
        <taxon>Kitasatosporales</taxon>
        <taxon>Streptomycetaceae</taxon>
        <taxon>Streptomyces</taxon>
    </lineage>
</organism>
<dbReference type="PANTHER" id="PTHR11525:SF0">
    <property type="entry name" value="FARNESYL PYROPHOSPHATE SYNTHASE"/>
    <property type="match status" value="1"/>
</dbReference>
<dbReference type="InterPro" id="IPR033749">
    <property type="entry name" value="Polyprenyl_synt_CS"/>
</dbReference>
<dbReference type="RefSeq" id="WP_145768080.1">
    <property type="nucleotide sequence ID" value="NZ_VIWW01000002.1"/>
</dbReference>
<comment type="similarity">
    <text evidence="5">Belongs to the FPP/GGPP synthase family.</text>
</comment>
<gene>
    <name evidence="6" type="ORF">FHX80_12639</name>
</gene>
<reference evidence="6 7" key="1">
    <citation type="submission" date="2019-06" db="EMBL/GenBank/DDBJ databases">
        <title>Sequencing the genomes of 1000 actinobacteria strains.</title>
        <authorList>
            <person name="Klenk H.-P."/>
        </authorList>
    </citation>
    <scope>NUCLEOTIDE SEQUENCE [LARGE SCALE GENOMIC DNA]</scope>
    <source>
        <strain evidence="6 7">DSM 42059</strain>
    </source>
</reference>
<dbReference type="PROSITE" id="PS00723">
    <property type="entry name" value="POLYPRENYL_SYNTHASE_1"/>
    <property type="match status" value="1"/>
</dbReference>
<evidence type="ECO:0000256" key="4">
    <source>
        <dbReference type="ARBA" id="ARBA00022842"/>
    </source>
</evidence>
<evidence type="ECO:0000256" key="5">
    <source>
        <dbReference type="RuleBase" id="RU004466"/>
    </source>
</evidence>
<dbReference type="SFLD" id="SFLDS00005">
    <property type="entry name" value="Isoprenoid_Synthase_Type_I"/>
    <property type="match status" value="1"/>
</dbReference>
<evidence type="ECO:0000313" key="7">
    <source>
        <dbReference type="Proteomes" id="UP000318186"/>
    </source>
</evidence>
<protein>
    <submittedName>
        <fullName evidence="6">Geranylgeranyl diphosphate synthase type I</fullName>
    </submittedName>
</protein>
<dbReference type="PANTHER" id="PTHR11525">
    <property type="entry name" value="FARNESYL-PYROPHOSPHATE SYNTHETASE"/>
    <property type="match status" value="1"/>
</dbReference>
<accession>A0A561TYY1</accession>
<dbReference type="GO" id="GO:0004161">
    <property type="term" value="F:dimethylallyltranstransferase activity"/>
    <property type="evidence" value="ECO:0007669"/>
    <property type="project" value="TreeGrafter"/>
</dbReference>
<dbReference type="InterPro" id="IPR008949">
    <property type="entry name" value="Isoprenoid_synthase_dom_sf"/>
</dbReference>
<dbReference type="InterPro" id="IPR000092">
    <property type="entry name" value="Polyprenyl_synt"/>
</dbReference>
<dbReference type="GO" id="GO:0005737">
    <property type="term" value="C:cytoplasm"/>
    <property type="evidence" value="ECO:0007669"/>
    <property type="project" value="TreeGrafter"/>
</dbReference>
<dbReference type="GO" id="GO:0004337">
    <property type="term" value="F:(2E,6E)-farnesyl diphosphate synthase activity"/>
    <property type="evidence" value="ECO:0007669"/>
    <property type="project" value="TreeGrafter"/>
</dbReference>
<evidence type="ECO:0000256" key="2">
    <source>
        <dbReference type="ARBA" id="ARBA00022679"/>
    </source>
</evidence>
<dbReference type="EMBL" id="VIWW01000002">
    <property type="protein sequence ID" value="TWF92319.1"/>
    <property type="molecule type" value="Genomic_DNA"/>
</dbReference>
<keyword evidence="3" id="KW-0479">Metal-binding</keyword>
<proteinExistence type="inferred from homology"/>
<dbReference type="Proteomes" id="UP000318186">
    <property type="component" value="Unassembled WGS sequence"/>
</dbReference>
<evidence type="ECO:0000256" key="3">
    <source>
        <dbReference type="ARBA" id="ARBA00022723"/>
    </source>
</evidence>
<keyword evidence="2 5" id="KW-0808">Transferase</keyword>
<comment type="cofactor">
    <cofactor evidence="1">
        <name>Mg(2+)</name>
        <dbReference type="ChEBI" id="CHEBI:18420"/>
    </cofactor>
</comment>
<name>A0A561TYY1_9ACTN</name>
<dbReference type="GO" id="GO:0046872">
    <property type="term" value="F:metal ion binding"/>
    <property type="evidence" value="ECO:0007669"/>
    <property type="project" value="UniProtKB-KW"/>
</dbReference>
<evidence type="ECO:0000313" key="6">
    <source>
        <dbReference type="EMBL" id="TWF92319.1"/>
    </source>
</evidence>
<dbReference type="Pfam" id="PF00348">
    <property type="entry name" value="polyprenyl_synt"/>
    <property type="match status" value="1"/>
</dbReference>
<dbReference type="AlphaFoldDB" id="A0A561TYY1"/>
<dbReference type="GO" id="GO:0045337">
    <property type="term" value="P:farnesyl diphosphate biosynthetic process"/>
    <property type="evidence" value="ECO:0007669"/>
    <property type="project" value="TreeGrafter"/>
</dbReference>
<dbReference type="SUPFAM" id="SSF48576">
    <property type="entry name" value="Terpenoid synthases"/>
    <property type="match status" value="1"/>
</dbReference>
<dbReference type="OrthoDB" id="4497239at2"/>
<sequence>MSDDEVTRRMGSRITQHRDRFQDLFQKYFAQLHPSSDVPELSRFAPECLRMVEELALRGGKRQRVAFAYEAANLMPGGATTVKAVDTAALSIELLQAHLLIHDDIIDNAATRRGGPSTYYAYRDKFSDHPQHALGLAVLAGDLALVLSQQVITEAGLDPWLAQSMTAVQNTAALSTFIGQVFDLERDFLGVPEEELLHSVCDFKAARSSALAPLQLGLLAAEQDPKEHEPTLRRYSTSFGISGQMRDDYLSLFGNEEVTGKPATADVADGRVTYLIRRTLLAASQTEQKILSSVLGHAGATQTDVDKVREIVTAHRVDQSLLADMRRFAELASTEAEQWTSWAEADAVAFFRDVPVWGVQRLL</sequence>
<dbReference type="InterPro" id="IPR039702">
    <property type="entry name" value="FPS1-like"/>
</dbReference>
<comment type="caution">
    <text evidence="6">The sequence shown here is derived from an EMBL/GenBank/DDBJ whole genome shotgun (WGS) entry which is preliminary data.</text>
</comment>
<evidence type="ECO:0000256" key="1">
    <source>
        <dbReference type="ARBA" id="ARBA00001946"/>
    </source>
</evidence>
<dbReference type="Gene3D" id="1.10.600.10">
    <property type="entry name" value="Farnesyl Diphosphate Synthase"/>
    <property type="match status" value="1"/>
</dbReference>
<keyword evidence="4" id="KW-0460">Magnesium</keyword>